<keyword evidence="4" id="KW-1185">Reference proteome</keyword>
<name>A0ABQ7Q0L8_PLUXY</name>
<feature type="compositionally biased region" description="Acidic residues" evidence="1">
    <location>
        <begin position="293"/>
        <end position="305"/>
    </location>
</feature>
<gene>
    <name evidence="3" type="ORF">JYU34_018117</name>
</gene>
<feature type="region of interest" description="Disordered" evidence="1">
    <location>
        <begin position="396"/>
        <end position="465"/>
    </location>
</feature>
<dbReference type="Gene3D" id="1.10.150.60">
    <property type="entry name" value="ARID DNA-binding domain"/>
    <property type="match status" value="1"/>
</dbReference>
<proteinExistence type="predicted"/>
<feature type="compositionally biased region" description="Polar residues" evidence="1">
    <location>
        <begin position="888"/>
        <end position="900"/>
    </location>
</feature>
<feature type="region of interest" description="Disordered" evidence="1">
    <location>
        <begin position="569"/>
        <end position="669"/>
    </location>
</feature>
<feature type="compositionally biased region" description="Low complexity" evidence="1">
    <location>
        <begin position="629"/>
        <end position="643"/>
    </location>
</feature>
<feature type="compositionally biased region" description="Polar residues" evidence="1">
    <location>
        <begin position="267"/>
        <end position="292"/>
    </location>
</feature>
<organism evidence="3 4">
    <name type="scientific">Plutella xylostella</name>
    <name type="common">Diamondback moth</name>
    <name type="synonym">Plutella maculipennis</name>
    <dbReference type="NCBI Taxonomy" id="51655"/>
    <lineage>
        <taxon>Eukaryota</taxon>
        <taxon>Metazoa</taxon>
        <taxon>Ecdysozoa</taxon>
        <taxon>Arthropoda</taxon>
        <taxon>Hexapoda</taxon>
        <taxon>Insecta</taxon>
        <taxon>Pterygota</taxon>
        <taxon>Neoptera</taxon>
        <taxon>Endopterygota</taxon>
        <taxon>Lepidoptera</taxon>
        <taxon>Glossata</taxon>
        <taxon>Ditrysia</taxon>
        <taxon>Yponomeutoidea</taxon>
        <taxon>Plutellidae</taxon>
        <taxon>Plutella</taxon>
    </lineage>
</organism>
<dbReference type="Gene3D" id="2.30.30.490">
    <property type="match status" value="1"/>
</dbReference>
<evidence type="ECO:0000256" key="1">
    <source>
        <dbReference type="SAM" id="MobiDB-lite"/>
    </source>
</evidence>
<feature type="region of interest" description="Disordered" evidence="1">
    <location>
        <begin position="875"/>
        <end position="956"/>
    </location>
</feature>
<dbReference type="Pfam" id="PF01388">
    <property type="entry name" value="ARID"/>
    <property type="match status" value="1"/>
</dbReference>
<evidence type="ECO:0000313" key="3">
    <source>
        <dbReference type="EMBL" id="KAG7298488.1"/>
    </source>
</evidence>
<reference evidence="3 4" key="1">
    <citation type="submission" date="2021-06" db="EMBL/GenBank/DDBJ databases">
        <title>A haploid diamondback moth (Plutella xylostella L.) genome assembly resolves 31 chromosomes and identifies a diamide resistance mutation.</title>
        <authorList>
            <person name="Ward C.M."/>
            <person name="Perry K.D."/>
            <person name="Baker G."/>
            <person name="Powis K."/>
            <person name="Heckel D.G."/>
            <person name="Baxter S.W."/>
        </authorList>
    </citation>
    <scope>NUCLEOTIDE SEQUENCE [LARGE SCALE GENOMIC DNA]</scope>
    <source>
        <strain evidence="3 4">LV</strain>
        <tissue evidence="3">Single pupa</tissue>
    </source>
</reference>
<dbReference type="CDD" id="cd16100">
    <property type="entry name" value="ARID"/>
    <property type="match status" value="1"/>
</dbReference>
<sequence>MDKPSIKLVGAPCGQHGQYTFYKALRVCGADERILAIGDFFFVRIWQDSELVSIGELQLLWTDRVSDQTLVSLRLYFLPENTPDGRNGHGEDEVLAINDKVVLRADDLLSWLCDGGDWRWGLRAVWRGACAPPAEGDATAPLHKTKMDFSDVDKEKSAIPVDPSRAGVVVFSYGRYCRYRALLSRLEGLQADWLRQALVAALGGYAAPTSNTCILYCKDTFEYPELEGHELICNQLAPRLKGRPRRRRRRARSLSHSSESADSGSETQNRYTHTQPSNQRRPSLRNGKQATSTEEEEDISVPADEEADRAFLRQLRAFYKSRNESFKKAASLKDLSLRALYLSVRRRGGYAAVCRRRGWRSLHDALQPTAPHPHHLTKTYERFLLSYETHERRNGTKYLSVNGKPKKDSTPIDTIDVTESPLRETKTKPDPPQDKRLRTPSPKPEVSFNSETGETEVKDLSKPAEELNKEFLDSLPKDEKKDKDAPKISVKPVETLLENNLAEYFKSSEVVKSLAADNSALIAELANKYNLKDSTKILEEIANKKLSDGSNLFLNELAMKLNLGHPDSTGASDLSRRAAHAASNGHADTDNSEKRSVARNAQRSSLRSVRVKPAREARAFNTTTPSLRPDSASSSPPVSSSTPRTNFGIAYPPPPAHGHVSSTNSHEDDDEIVEVPYKPKTPEIIDLDEYPESPQSVKKKKLDILKERGLEVTAIPSNWTPAVVPMLNPAMQHQLLTNPMFQMYSIMPSFANGAQPPPKVIQGMSVFGSSGTEKTVYGNPKDPFMPPPHILQGTPIKPPRAPPVSSSPQPPAKDIMDLSKPQGPSPQKPAVEIVRVPNIPSPSKNVPQNLSAKNYTLIDGKAVVGSNLEITLVNPKSQTPVKNRPPQKRSSNGKFTSAKTPTPPKEGYPKAYASPSPSGVQKDRKPNIIIPNYQINSTRDDPSPTGSTGSRDSQSSLLQNSLLNAYKGQNNLAQLMEMQAKSAVPALSPFMDPMYMSALYSSLAGQMDQRQMALYRDFMASQVRGFPGLLNMGAIANTPTTKN</sequence>
<feature type="compositionally biased region" description="Basic and acidic residues" evidence="1">
    <location>
        <begin position="455"/>
        <end position="465"/>
    </location>
</feature>
<dbReference type="SMART" id="SM00501">
    <property type="entry name" value="BRIGHT"/>
    <property type="match status" value="1"/>
</dbReference>
<dbReference type="SMART" id="SM01014">
    <property type="entry name" value="ARID"/>
    <property type="match status" value="1"/>
</dbReference>
<dbReference type="InterPro" id="IPR001606">
    <property type="entry name" value="ARID_dom"/>
</dbReference>
<dbReference type="PROSITE" id="PS51011">
    <property type="entry name" value="ARID"/>
    <property type="match status" value="1"/>
</dbReference>
<dbReference type="InterPro" id="IPR036431">
    <property type="entry name" value="ARID_dom_sf"/>
</dbReference>
<feature type="region of interest" description="Disordered" evidence="1">
    <location>
        <begin position="784"/>
        <end position="829"/>
    </location>
</feature>
<feature type="compositionally biased region" description="Low complexity" evidence="1">
    <location>
        <begin position="254"/>
        <end position="266"/>
    </location>
</feature>
<feature type="compositionally biased region" description="Basic and acidic residues" evidence="1">
    <location>
        <begin position="421"/>
        <end position="437"/>
    </location>
</feature>
<feature type="compositionally biased region" description="Basic and acidic residues" evidence="1">
    <location>
        <begin position="587"/>
        <end position="596"/>
    </location>
</feature>
<dbReference type="EMBL" id="JAHIBW010000024">
    <property type="protein sequence ID" value="KAG7298488.1"/>
    <property type="molecule type" value="Genomic_DNA"/>
</dbReference>
<evidence type="ECO:0000313" key="4">
    <source>
        <dbReference type="Proteomes" id="UP000823941"/>
    </source>
</evidence>
<feature type="region of interest" description="Disordered" evidence="1">
    <location>
        <begin position="242"/>
        <end position="305"/>
    </location>
</feature>
<accession>A0ABQ7Q0L8</accession>
<feature type="compositionally biased region" description="Basic residues" evidence="1">
    <location>
        <begin position="242"/>
        <end position="253"/>
    </location>
</feature>
<evidence type="ECO:0000259" key="2">
    <source>
        <dbReference type="PROSITE" id="PS51011"/>
    </source>
</evidence>
<protein>
    <recommendedName>
        <fullName evidence="2">ARID domain-containing protein</fullName>
    </recommendedName>
</protein>
<dbReference type="Proteomes" id="UP000823941">
    <property type="component" value="Chromosome 24"/>
</dbReference>
<feature type="domain" description="ARID" evidence="2">
    <location>
        <begin position="305"/>
        <end position="392"/>
    </location>
</feature>
<dbReference type="InterPro" id="IPR043151">
    <property type="entry name" value="BAH_sf"/>
</dbReference>
<dbReference type="SUPFAM" id="SSF46774">
    <property type="entry name" value="ARID-like"/>
    <property type="match status" value="1"/>
</dbReference>
<comment type="caution">
    <text evidence="3">The sequence shown here is derived from an EMBL/GenBank/DDBJ whole genome shotgun (WGS) entry which is preliminary data.</text>
</comment>